<dbReference type="PANTHER" id="PTHR34883:SF15">
    <property type="entry name" value="EXTRACELLULAR SERINE-RICH PROTEIN"/>
    <property type="match status" value="1"/>
</dbReference>
<keyword evidence="4" id="KW-1185">Reference proteome</keyword>
<dbReference type="OrthoDB" id="2331100at2759"/>
<name>A0A9N9Q2D5_9HELO</name>
<dbReference type="InterPro" id="IPR052953">
    <property type="entry name" value="Ser-rich/MCO-related"/>
</dbReference>
<organism evidence="3 4">
    <name type="scientific">Hymenoscyphus albidus</name>
    <dbReference type="NCBI Taxonomy" id="595503"/>
    <lineage>
        <taxon>Eukaryota</taxon>
        <taxon>Fungi</taxon>
        <taxon>Dikarya</taxon>
        <taxon>Ascomycota</taxon>
        <taxon>Pezizomycotina</taxon>
        <taxon>Leotiomycetes</taxon>
        <taxon>Helotiales</taxon>
        <taxon>Helotiaceae</taxon>
        <taxon>Hymenoscyphus</taxon>
    </lineage>
</organism>
<reference evidence="3" key="1">
    <citation type="submission" date="2021-07" db="EMBL/GenBank/DDBJ databases">
        <authorList>
            <person name="Durling M."/>
        </authorList>
    </citation>
    <scope>NUCLEOTIDE SEQUENCE</scope>
</reference>
<feature type="signal peptide" evidence="2">
    <location>
        <begin position="1"/>
        <end position="18"/>
    </location>
</feature>
<proteinExistence type="predicted"/>
<accession>A0A9N9Q2D5</accession>
<keyword evidence="2" id="KW-0732">Signal</keyword>
<evidence type="ECO:0000313" key="4">
    <source>
        <dbReference type="Proteomes" id="UP000701801"/>
    </source>
</evidence>
<evidence type="ECO:0000256" key="2">
    <source>
        <dbReference type="SAM" id="SignalP"/>
    </source>
</evidence>
<feature type="chain" id="PRO_5040354766" description="Phytocyanin domain-containing protein" evidence="2">
    <location>
        <begin position="19"/>
        <end position="221"/>
    </location>
</feature>
<dbReference type="SUPFAM" id="SSF49503">
    <property type="entry name" value="Cupredoxins"/>
    <property type="match status" value="1"/>
</dbReference>
<evidence type="ECO:0000256" key="1">
    <source>
        <dbReference type="SAM" id="MobiDB-lite"/>
    </source>
</evidence>
<dbReference type="Proteomes" id="UP000701801">
    <property type="component" value="Unassembled WGS sequence"/>
</dbReference>
<feature type="region of interest" description="Disordered" evidence="1">
    <location>
        <begin position="149"/>
        <end position="190"/>
    </location>
</feature>
<dbReference type="AlphaFoldDB" id="A0A9N9Q2D5"/>
<comment type="caution">
    <text evidence="3">The sequence shown here is derived from an EMBL/GenBank/DDBJ whole genome shotgun (WGS) entry which is preliminary data.</text>
</comment>
<dbReference type="EMBL" id="CAJVRM010000724">
    <property type="protein sequence ID" value="CAG8983308.1"/>
    <property type="molecule type" value="Genomic_DNA"/>
</dbReference>
<gene>
    <name evidence="3" type="ORF">HYALB_00007436</name>
</gene>
<protein>
    <recommendedName>
        <fullName evidence="5">Phytocyanin domain-containing protein</fullName>
    </recommendedName>
</protein>
<dbReference type="Gene3D" id="2.60.40.420">
    <property type="entry name" value="Cupredoxins - blue copper proteins"/>
    <property type="match status" value="1"/>
</dbReference>
<evidence type="ECO:0008006" key="5">
    <source>
        <dbReference type="Google" id="ProtNLM"/>
    </source>
</evidence>
<dbReference type="PANTHER" id="PTHR34883">
    <property type="entry name" value="SERINE-RICH PROTEIN, PUTATIVE-RELATED-RELATED"/>
    <property type="match status" value="1"/>
</dbReference>
<dbReference type="InterPro" id="IPR008972">
    <property type="entry name" value="Cupredoxin"/>
</dbReference>
<evidence type="ECO:0000313" key="3">
    <source>
        <dbReference type="EMBL" id="CAG8983308.1"/>
    </source>
</evidence>
<sequence>MYFHTAIVAFVLLVLVNAATLNVDVGKGGALKFGPDTIVAAPGDIVNFHFYTGSNPHSVVNGPFDQPCTHANGSAEAPVFFSGSLDGDKDGMTLLTTPTQNTTFSVTIENSYPIWFYCSVKQHCQHGMVGVINPPALYQGLSQYRAEAATVKTSTDPSSNGTSTTSGSETGTSGKPTATSGGPSNSSTSVPASSTGAAYMVALETGSFVAGMLGLIAAVLL</sequence>
<feature type="compositionally biased region" description="Low complexity" evidence="1">
    <location>
        <begin position="153"/>
        <end position="174"/>
    </location>
</feature>
<dbReference type="CDD" id="cd00920">
    <property type="entry name" value="Cupredoxin"/>
    <property type="match status" value="1"/>
</dbReference>